<dbReference type="EMBL" id="WBWF01000011">
    <property type="protein sequence ID" value="KAB2702886.1"/>
    <property type="molecule type" value="Genomic_DNA"/>
</dbReference>
<name>A0AB34DPL6_9HYPH</name>
<dbReference type="RefSeq" id="WP_029925050.1">
    <property type="nucleotide sequence ID" value="NZ_JBHEEP010000012.1"/>
</dbReference>
<dbReference type="AlphaFoldDB" id="A0AB34DPL6"/>
<protein>
    <submittedName>
        <fullName evidence="1">Uncharacterized protein</fullName>
    </submittedName>
</protein>
<keyword evidence="2" id="KW-1185">Reference proteome</keyword>
<gene>
    <name evidence="1" type="ORF">F9L03_15470</name>
</gene>
<sequence>MSKIANEKGRRSSLFFMSNCNEILLCDYNVLLLLRSHHDETIFIFTSQLNQITERRGTVIQTPKAFVYLIDAVPFIPKQRDHLLLGDRDIFHPIPGSIKHDSSGSASVSTNDFAPILFSFRISGFSGGISLNSDGL</sequence>
<proteinExistence type="predicted"/>
<evidence type="ECO:0000313" key="1">
    <source>
        <dbReference type="EMBL" id="KAB2702886.1"/>
    </source>
</evidence>
<dbReference type="Proteomes" id="UP000435957">
    <property type="component" value="Unassembled WGS sequence"/>
</dbReference>
<organism evidence="1 2">
    <name type="scientific">Brucella lupini</name>
    <dbReference type="NCBI Taxonomy" id="255457"/>
    <lineage>
        <taxon>Bacteria</taxon>
        <taxon>Pseudomonadati</taxon>
        <taxon>Pseudomonadota</taxon>
        <taxon>Alphaproteobacteria</taxon>
        <taxon>Hyphomicrobiales</taxon>
        <taxon>Brucellaceae</taxon>
        <taxon>Brucella/Ochrobactrum group</taxon>
        <taxon>Brucella</taxon>
    </lineage>
</organism>
<reference evidence="1 2" key="1">
    <citation type="submission" date="2019-09" db="EMBL/GenBank/DDBJ databases">
        <title>Taxonomic organization of the family Brucellaceae based on a phylogenomic approach.</title>
        <authorList>
            <person name="Leclercq S."/>
            <person name="Cloeckaert A."/>
            <person name="Zygmunt M.S."/>
        </authorList>
    </citation>
    <scope>NUCLEOTIDE SEQUENCE [LARGE SCALE GENOMIC DNA]</scope>
    <source>
        <strain evidence="1 2">LUP23</strain>
    </source>
</reference>
<comment type="caution">
    <text evidence="1">The sequence shown here is derived from an EMBL/GenBank/DDBJ whole genome shotgun (WGS) entry which is preliminary data.</text>
</comment>
<accession>A0AB34DPL6</accession>
<evidence type="ECO:0000313" key="2">
    <source>
        <dbReference type="Proteomes" id="UP000435957"/>
    </source>
</evidence>